<dbReference type="GO" id="GO:0017025">
    <property type="term" value="F:TBP-class protein binding"/>
    <property type="evidence" value="ECO:0007669"/>
    <property type="project" value="InterPro"/>
</dbReference>
<keyword evidence="7" id="KW-0472">Membrane</keyword>
<reference evidence="9" key="1">
    <citation type="submission" date="2018-11" db="EMBL/GenBank/DDBJ databases">
        <authorList>
            <consortium name="Pathogen Informatics"/>
        </authorList>
    </citation>
    <scope>NUCLEOTIDE SEQUENCE</scope>
</reference>
<evidence type="ECO:0000313" key="10">
    <source>
        <dbReference type="Proteomes" id="UP000784294"/>
    </source>
</evidence>
<organism evidence="9 10">
    <name type="scientific">Protopolystoma xenopodis</name>
    <dbReference type="NCBI Taxonomy" id="117903"/>
    <lineage>
        <taxon>Eukaryota</taxon>
        <taxon>Metazoa</taxon>
        <taxon>Spiralia</taxon>
        <taxon>Lophotrochozoa</taxon>
        <taxon>Platyhelminthes</taxon>
        <taxon>Monogenea</taxon>
        <taxon>Polyopisthocotylea</taxon>
        <taxon>Polystomatidea</taxon>
        <taxon>Polystomatidae</taxon>
        <taxon>Protopolystoma</taxon>
    </lineage>
</organism>
<dbReference type="PANTHER" id="PTHR11618">
    <property type="entry name" value="TRANSCRIPTION INITIATION FACTOR IIB-RELATED"/>
    <property type="match status" value="1"/>
</dbReference>
<dbReference type="SUPFAM" id="SSF47954">
    <property type="entry name" value="Cyclin-like"/>
    <property type="match status" value="1"/>
</dbReference>
<evidence type="ECO:0000256" key="4">
    <source>
        <dbReference type="ARBA" id="ARBA00023015"/>
    </source>
</evidence>
<feature type="transmembrane region" description="Helical" evidence="7">
    <location>
        <begin position="51"/>
        <end position="69"/>
    </location>
</feature>
<evidence type="ECO:0000256" key="1">
    <source>
        <dbReference type="ARBA" id="ARBA00010857"/>
    </source>
</evidence>
<name>A0A3S5ATH2_9PLAT</name>
<keyword evidence="4" id="KW-0805">Transcription regulation</keyword>
<evidence type="ECO:0000256" key="2">
    <source>
        <dbReference type="ARBA" id="ARBA00013932"/>
    </source>
</evidence>
<evidence type="ECO:0000256" key="6">
    <source>
        <dbReference type="ARBA" id="ARBA00031706"/>
    </source>
</evidence>
<gene>
    <name evidence="9" type="ORF">PXEA_LOCUS18228</name>
</gene>
<dbReference type="Proteomes" id="UP000784294">
    <property type="component" value="Unassembled WGS sequence"/>
</dbReference>
<dbReference type="Pfam" id="PF00382">
    <property type="entry name" value="TFIIB"/>
    <property type="match status" value="1"/>
</dbReference>
<evidence type="ECO:0000256" key="5">
    <source>
        <dbReference type="ARBA" id="ARBA00023163"/>
    </source>
</evidence>
<dbReference type="InterPro" id="IPR036915">
    <property type="entry name" value="Cyclin-like_sf"/>
</dbReference>
<evidence type="ECO:0000256" key="3">
    <source>
        <dbReference type="ARBA" id="ARBA00022737"/>
    </source>
</evidence>
<dbReference type="GO" id="GO:0097550">
    <property type="term" value="C:transcription preinitiation complex"/>
    <property type="evidence" value="ECO:0007669"/>
    <property type="project" value="TreeGrafter"/>
</dbReference>
<protein>
    <recommendedName>
        <fullName evidence="2">Transcription initiation factor IIB</fullName>
    </recommendedName>
    <alternativeName>
        <fullName evidence="6">General transcription factor TFIIB</fullName>
    </alternativeName>
</protein>
<dbReference type="GO" id="GO:0006367">
    <property type="term" value="P:transcription initiation at RNA polymerase II promoter"/>
    <property type="evidence" value="ECO:0007669"/>
    <property type="project" value="TreeGrafter"/>
</dbReference>
<evidence type="ECO:0000259" key="8">
    <source>
        <dbReference type="Pfam" id="PF00382"/>
    </source>
</evidence>
<accession>A0A3S5ATH2</accession>
<keyword evidence="7" id="KW-0812">Transmembrane</keyword>
<keyword evidence="7" id="KW-1133">Transmembrane helix</keyword>
<dbReference type="GO" id="GO:0070897">
    <property type="term" value="P:transcription preinitiation complex assembly"/>
    <property type="evidence" value="ECO:0007669"/>
    <property type="project" value="InterPro"/>
</dbReference>
<dbReference type="InterPro" id="IPR000812">
    <property type="entry name" value="TFIIB"/>
</dbReference>
<proteinExistence type="inferred from homology"/>
<keyword evidence="3" id="KW-0677">Repeat</keyword>
<dbReference type="GO" id="GO:0005634">
    <property type="term" value="C:nucleus"/>
    <property type="evidence" value="ECO:0007669"/>
    <property type="project" value="TreeGrafter"/>
</dbReference>
<dbReference type="PANTHER" id="PTHR11618:SF13">
    <property type="entry name" value="TRANSCRIPTION INITIATION FACTOR IIB"/>
    <property type="match status" value="1"/>
</dbReference>
<evidence type="ECO:0000313" key="9">
    <source>
        <dbReference type="EMBL" id="VEL24788.1"/>
    </source>
</evidence>
<dbReference type="PROSITE" id="PS00782">
    <property type="entry name" value="TFIIB"/>
    <property type="match status" value="1"/>
</dbReference>
<dbReference type="EMBL" id="CAAALY010069670">
    <property type="protein sequence ID" value="VEL24788.1"/>
    <property type="molecule type" value="Genomic_DNA"/>
</dbReference>
<keyword evidence="10" id="KW-1185">Reference proteome</keyword>
<dbReference type="GO" id="GO:0016251">
    <property type="term" value="F:RNA polymerase II general transcription initiation factor activity"/>
    <property type="evidence" value="ECO:0007669"/>
    <property type="project" value="TreeGrafter"/>
</dbReference>
<sequence>MKILETNVQSVSVEDFMSRFCGNLNLNIVVQRVANTLARRALNLNLVSGRSPVSVAAAAIYMAAIALGFRKDKRAALI</sequence>
<comment type="similarity">
    <text evidence="1">Belongs to the TFIIB family.</text>
</comment>
<keyword evidence="5" id="KW-0804">Transcription</keyword>
<comment type="caution">
    <text evidence="9">The sequence shown here is derived from an EMBL/GenBank/DDBJ whole genome shotgun (WGS) entry which is preliminary data.</text>
</comment>
<dbReference type="AlphaFoldDB" id="A0A3S5ATH2"/>
<dbReference type="PRINTS" id="PR00685">
    <property type="entry name" value="TIFACTORIIB"/>
</dbReference>
<dbReference type="InterPro" id="IPR013150">
    <property type="entry name" value="TFIIB_cyclin"/>
</dbReference>
<dbReference type="InterPro" id="IPR023486">
    <property type="entry name" value="TFIIB_CS"/>
</dbReference>
<dbReference type="Gene3D" id="1.10.472.10">
    <property type="entry name" value="Cyclin-like"/>
    <property type="match status" value="1"/>
</dbReference>
<feature type="domain" description="Transcription factor TFIIB cyclin-like" evidence="8">
    <location>
        <begin position="10"/>
        <end position="71"/>
    </location>
</feature>
<evidence type="ECO:0000256" key="7">
    <source>
        <dbReference type="SAM" id="Phobius"/>
    </source>
</evidence>
<dbReference type="OrthoDB" id="25790at2759"/>